<protein>
    <submittedName>
        <fullName evidence="3">Methyltransferase domain-containing protein</fullName>
    </submittedName>
</protein>
<evidence type="ECO:0000256" key="1">
    <source>
        <dbReference type="ARBA" id="ARBA00022679"/>
    </source>
</evidence>
<feature type="domain" description="Methyltransferase" evidence="2">
    <location>
        <begin position="58"/>
        <end position="149"/>
    </location>
</feature>
<name>A0ABT1IKQ6_9PSEU</name>
<evidence type="ECO:0000313" key="3">
    <source>
        <dbReference type="EMBL" id="MCP2273234.1"/>
    </source>
</evidence>
<dbReference type="Pfam" id="PF13649">
    <property type="entry name" value="Methyltransf_25"/>
    <property type="match status" value="1"/>
</dbReference>
<dbReference type="RefSeq" id="WP_253890383.1">
    <property type="nucleotide sequence ID" value="NZ_BAAAVB010000019.1"/>
</dbReference>
<proteinExistence type="predicted"/>
<reference evidence="3 4" key="1">
    <citation type="submission" date="2022-06" db="EMBL/GenBank/DDBJ databases">
        <title>Genomic Encyclopedia of Archaeal and Bacterial Type Strains, Phase II (KMG-II): from individual species to whole genera.</title>
        <authorList>
            <person name="Goeker M."/>
        </authorList>
    </citation>
    <scope>NUCLEOTIDE SEQUENCE [LARGE SCALE GENOMIC DNA]</scope>
    <source>
        <strain evidence="3 4">DSM 44255</strain>
    </source>
</reference>
<comment type="caution">
    <text evidence="3">The sequence shown here is derived from an EMBL/GenBank/DDBJ whole genome shotgun (WGS) entry which is preliminary data.</text>
</comment>
<dbReference type="SUPFAM" id="SSF53335">
    <property type="entry name" value="S-adenosyl-L-methionine-dependent methyltransferases"/>
    <property type="match status" value="1"/>
</dbReference>
<dbReference type="CDD" id="cd02440">
    <property type="entry name" value="AdoMet_MTases"/>
    <property type="match status" value="1"/>
</dbReference>
<keyword evidence="1" id="KW-0808">Transferase</keyword>
<dbReference type="PANTHER" id="PTHR44068:SF1">
    <property type="entry name" value="HYPOTHETICAL LOC100005854"/>
    <property type="match status" value="1"/>
</dbReference>
<dbReference type="InterPro" id="IPR050447">
    <property type="entry name" value="Erg6_SMT_methyltransf"/>
</dbReference>
<keyword evidence="4" id="KW-1185">Reference proteome</keyword>
<evidence type="ECO:0000313" key="4">
    <source>
        <dbReference type="Proteomes" id="UP001205185"/>
    </source>
</evidence>
<dbReference type="InterPro" id="IPR029063">
    <property type="entry name" value="SAM-dependent_MTases_sf"/>
</dbReference>
<organism evidence="3 4">
    <name type="scientific">Actinokineospora diospyrosa</name>
    <dbReference type="NCBI Taxonomy" id="103728"/>
    <lineage>
        <taxon>Bacteria</taxon>
        <taxon>Bacillati</taxon>
        <taxon>Actinomycetota</taxon>
        <taxon>Actinomycetes</taxon>
        <taxon>Pseudonocardiales</taxon>
        <taxon>Pseudonocardiaceae</taxon>
        <taxon>Actinokineospora</taxon>
    </lineage>
</organism>
<evidence type="ECO:0000259" key="2">
    <source>
        <dbReference type="Pfam" id="PF13649"/>
    </source>
</evidence>
<dbReference type="Gene3D" id="3.40.50.150">
    <property type="entry name" value="Vaccinia Virus protein VP39"/>
    <property type="match status" value="1"/>
</dbReference>
<dbReference type="InterPro" id="IPR041698">
    <property type="entry name" value="Methyltransf_25"/>
</dbReference>
<dbReference type="GO" id="GO:0032259">
    <property type="term" value="P:methylation"/>
    <property type="evidence" value="ECO:0007669"/>
    <property type="project" value="UniProtKB-KW"/>
</dbReference>
<dbReference type="PANTHER" id="PTHR44068">
    <property type="entry name" value="ZGC:194242"/>
    <property type="match status" value="1"/>
</dbReference>
<keyword evidence="3" id="KW-0489">Methyltransferase</keyword>
<dbReference type="Proteomes" id="UP001205185">
    <property type="component" value="Unassembled WGS sequence"/>
</dbReference>
<dbReference type="GO" id="GO:0008168">
    <property type="term" value="F:methyltransferase activity"/>
    <property type="evidence" value="ECO:0007669"/>
    <property type="project" value="UniProtKB-KW"/>
</dbReference>
<accession>A0ABT1IKQ6</accession>
<gene>
    <name evidence="3" type="ORF">LV75_005760</name>
</gene>
<sequence>MSYDILHTSARAPLFHRLFAEAFGSQWVPGVEATSSCTWWLLGNLVSSLRLPPNATLLDLGCGRGGPGLWLARALNCRLTGVDFSAVAIADATARASDFGVDATFQEVSFADLQLPPESADAAISIDAIYFAPDHAAAFAEVHRVLRPGAPFLFTARDTTADWPTVLADAGLTLESTTLNPGNGERWLRLYDLWEANEAALRADLGDEATDGLLEESADRARFDGSTYNLYLTRR</sequence>
<dbReference type="EMBL" id="JAMTCO010000015">
    <property type="protein sequence ID" value="MCP2273234.1"/>
    <property type="molecule type" value="Genomic_DNA"/>
</dbReference>